<keyword evidence="4" id="KW-1185">Reference proteome</keyword>
<dbReference type="KEGG" id="ceh:CEW89_00825"/>
<dbReference type="PANTHER" id="PTHR10884:SF14">
    <property type="entry name" value="NADH DEHYDROGENASE [UBIQUINONE] IRON-SULFUR PROTEIN 3, MITOCHONDRIAL"/>
    <property type="match status" value="1"/>
</dbReference>
<dbReference type="PANTHER" id="PTHR10884">
    <property type="entry name" value="NADH DEHYDROGENASE UBIQUINONE IRON-SULFUR PROTEIN 3"/>
    <property type="match status" value="1"/>
</dbReference>
<dbReference type="InterPro" id="IPR001268">
    <property type="entry name" value="NADH_UbQ_OxRdtase_30kDa_su"/>
</dbReference>
<evidence type="ECO:0000259" key="2">
    <source>
        <dbReference type="Pfam" id="PF00329"/>
    </source>
</evidence>
<dbReference type="Pfam" id="PF00329">
    <property type="entry name" value="Complex1_30kDa"/>
    <property type="match status" value="1"/>
</dbReference>
<accession>A0A291G7U0</accession>
<dbReference type="Gene3D" id="3.30.460.80">
    <property type="entry name" value="NADH:ubiquinone oxidoreductase, 30kDa subunit"/>
    <property type="match status" value="1"/>
</dbReference>
<organism evidence="3 4">
    <name type="scientific">Celeribacter ethanolicus</name>
    <dbReference type="NCBI Taxonomy" id="1758178"/>
    <lineage>
        <taxon>Bacteria</taxon>
        <taxon>Pseudomonadati</taxon>
        <taxon>Pseudomonadota</taxon>
        <taxon>Alphaproteobacteria</taxon>
        <taxon>Rhodobacterales</taxon>
        <taxon>Roseobacteraceae</taxon>
        <taxon>Celeribacter</taxon>
    </lineage>
</organism>
<sequence length="185" mass="21909">MMREILYRLKDRYHFGTPTFQRDDLCFVTVKRDELRAILTELRDVEGFTHLTLLTAVDWLEERLFQLTYLINNREANLTLGLRVMLEREDEPGATTGDTIHDLWPTAATYQRELNEMFGINFPGSPRVDEEFILEGWTDLPPYRRDFDSLAYSQQTYNDLPGRKTHDPRDHMKKALYPTYLKEAE</sequence>
<dbReference type="InterPro" id="IPR037232">
    <property type="entry name" value="NADH_quin_OxRdtase_su_C/D-like"/>
</dbReference>
<evidence type="ECO:0000256" key="1">
    <source>
        <dbReference type="ARBA" id="ARBA00007569"/>
    </source>
</evidence>
<proteinExistence type="inferred from homology"/>
<dbReference type="STRING" id="1758178.GCA_001550095_03468"/>
<dbReference type="AlphaFoldDB" id="A0A291G7U0"/>
<dbReference type="OrthoDB" id="9803286at2"/>
<comment type="similarity">
    <text evidence="1">Belongs to the complex I 30 kDa subunit family.</text>
</comment>
<reference evidence="3 4" key="1">
    <citation type="submission" date="2017-06" db="EMBL/GenBank/DDBJ databases">
        <title>Celeribacter sp. TSPH2 complete genome sequence.</title>
        <authorList>
            <person name="Woo J.-H."/>
            <person name="Kim H.-S."/>
        </authorList>
    </citation>
    <scope>NUCLEOTIDE SEQUENCE [LARGE SCALE GENOMIC DNA]</scope>
    <source>
        <strain evidence="3 4">TSPH2</strain>
    </source>
</reference>
<evidence type="ECO:0000313" key="3">
    <source>
        <dbReference type="EMBL" id="ATG46241.1"/>
    </source>
</evidence>
<gene>
    <name evidence="3" type="ORF">CEW89_00825</name>
</gene>
<feature type="domain" description="NADH:ubiquinone oxidoreductase 30kDa subunit" evidence="2">
    <location>
        <begin position="28"/>
        <end position="149"/>
    </location>
</feature>
<dbReference type="EMBL" id="CP022196">
    <property type="protein sequence ID" value="ATG46241.1"/>
    <property type="molecule type" value="Genomic_DNA"/>
</dbReference>
<dbReference type="GO" id="GO:0008137">
    <property type="term" value="F:NADH dehydrogenase (ubiquinone) activity"/>
    <property type="evidence" value="ECO:0007669"/>
    <property type="project" value="InterPro"/>
</dbReference>
<name>A0A291G7U0_9RHOB</name>
<dbReference type="SUPFAM" id="SSF143243">
    <property type="entry name" value="Nqo5-like"/>
    <property type="match status" value="1"/>
</dbReference>
<evidence type="ECO:0000313" key="4">
    <source>
        <dbReference type="Proteomes" id="UP000217935"/>
    </source>
</evidence>
<dbReference type="Proteomes" id="UP000217935">
    <property type="component" value="Chromosome"/>
</dbReference>
<protein>
    <submittedName>
        <fullName evidence="3">NADH-quinone oxidoreductase subunit C</fullName>
    </submittedName>
</protein>